<gene>
    <name evidence="1" type="ORF">VNO80_25627</name>
</gene>
<protein>
    <submittedName>
        <fullName evidence="1">Uncharacterized protein</fullName>
    </submittedName>
</protein>
<organism evidence="1 2">
    <name type="scientific">Phaseolus coccineus</name>
    <name type="common">Scarlet runner bean</name>
    <name type="synonym">Phaseolus multiflorus</name>
    <dbReference type="NCBI Taxonomy" id="3886"/>
    <lineage>
        <taxon>Eukaryota</taxon>
        <taxon>Viridiplantae</taxon>
        <taxon>Streptophyta</taxon>
        <taxon>Embryophyta</taxon>
        <taxon>Tracheophyta</taxon>
        <taxon>Spermatophyta</taxon>
        <taxon>Magnoliopsida</taxon>
        <taxon>eudicotyledons</taxon>
        <taxon>Gunneridae</taxon>
        <taxon>Pentapetalae</taxon>
        <taxon>rosids</taxon>
        <taxon>fabids</taxon>
        <taxon>Fabales</taxon>
        <taxon>Fabaceae</taxon>
        <taxon>Papilionoideae</taxon>
        <taxon>50 kb inversion clade</taxon>
        <taxon>NPAAA clade</taxon>
        <taxon>indigoferoid/millettioid clade</taxon>
        <taxon>Phaseoleae</taxon>
        <taxon>Phaseolus</taxon>
    </lineage>
</organism>
<accession>A0AAN9LVM5</accession>
<keyword evidence="2" id="KW-1185">Reference proteome</keyword>
<reference evidence="1 2" key="1">
    <citation type="submission" date="2024-01" db="EMBL/GenBank/DDBJ databases">
        <title>The genomes of 5 underutilized Papilionoideae crops provide insights into root nodulation and disease resistanc.</title>
        <authorList>
            <person name="Jiang F."/>
        </authorList>
    </citation>
    <scope>NUCLEOTIDE SEQUENCE [LARGE SCALE GENOMIC DNA]</scope>
    <source>
        <strain evidence="1">JINMINGXINNONG_FW02</strain>
        <tissue evidence="1">Leaves</tissue>
    </source>
</reference>
<sequence length="99" mass="11086">MRINASVQPQVHYRDSTLFVLFKLLPTCLRATTESSFTQPPIDHCDSTSFVPFASCVLCRACFSVCASMQPSSLPPRIHHYQTIPPPPDRATTMTLFRA</sequence>
<evidence type="ECO:0000313" key="1">
    <source>
        <dbReference type="EMBL" id="KAK7342671.1"/>
    </source>
</evidence>
<comment type="caution">
    <text evidence="1">The sequence shown here is derived from an EMBL/GenBank/DDBJ whole genome shotgun (WGS) entry which is preliminary data.</text>
</comment>
<dbReference type="EMBL" id="JAYMYR010000009">
    <property type="protein sequence ID" value="KAK7342671.1"/>
    <property type="molecule type" value="Genomic_DNA"/>
</dbReference>
<dbReference type="Proteomes" id="UP001374584">
    <property type="component" value="Unassembled WGS sequence"/>
</dbReference>
<dbReference type="AlphaFoldDB" id="A0AAN9LVM5"/>
<evidence type="ECO:0000313" key="2">
    <source>
        <dbReference type="Proteomes" id="UP001374584"/>
    </source>
</evidence>
<name>A0AAN9LVM5_PHACN</name>
<proteinExistence type="predicted"/>